<feature type="region of interest" description="Disordered" evidence="1">
    <location>
        <begin position="16"/>
        <end position="40"/>
    </location>
</feature>
<protein>
    <submittedName>
        <fullName evidence="2">Uncharacterized protein</fullName>
    </submittedName>
</protein>
<dbReference type="EMBL" id="HACG01008149">
    <property type="protein sequence ID" value="CEK55014.1"/>
    <property type="molecule type" value="Transcribed_RNA"/>
</dbReference>
<gene>
    <name evidence="2" type="primary">ORF24156</name>
</gene>
<feature type="non-terminal residue" evidence="2">
    <location>
        <position position="1"/>
    </location>
</feature>
<reference evidence="2" key="1">
    <citation type="submission" date="2014-12" db="EMBL/GenBank/DDBJ databases">
        <title>Insight into the proteome of Arion vulgaris.</title>
        <authorList>
            <person name="Aradska J."/>
            <person name="Bulat T."/>
            <person name="Smidak R."/>
            <person name="Sarate P."/>
            <person name="Gangsoo J."/>
            <person name="Sialana F."/>
            <person name="Bilban M."/>
            <person name="Lubec G."/>
        </authorList>
    </citation>
    <scope>NUCLEOTIDE SEQUENCE</scope>
    <source>
        <tissue evidence="2">Skin</tissue>
    </source>
</reference>
<feature type="compositionally biased region" description="Basic and acidic residues" evidence="1">
    <location>
        <begin position="100"/>
        <end position="113"/>
    </location>
</feature>
<evidence type="ECO:0000313" key="2">
    <source>
        <dbReference type="EMBL" id="CEK55014.1"/>
    </source>
</evidence>
<sequence length="121" mass="13809">EDQLVCVEDHFSPNTMTTIQTSSHSTDMTTSLLGDSSTRGSKAFVRRESIKESHSRVFDPQESGVIDFRQKILVDGKYRSGIINSMDEPTRPISIKRRVSSFDDERIEKKDEENMQSGPRR</sequence>
<name>A0A0B6YFT3_9EUPU</name>
<proteinExistence type="predicted"/>
<organism evidence="2">
    <name type="scientific">Arion vulgaris</name>
    <dbReference type="NCBI Taxonomy" id="1028688"/>
    <lineage>
        <taxon>Eukaryota</taxon>
        <taxon>Metazoa</taxon>
        <taxon>Spiralia</taxon>
        <taxon>Lophotrochozoa</taxon>
        <taxon>Mollusca</taxon>
        <taxon>Gastropoda</taxon>
        <taxon>Heterobranchia</taxon>
        <taxon>Euthyneura</taxon>
        <taxon>Panpulmonata</taxon>
        <taxon>Eupulmonata</taxon>
        <taxon>Stylommatophora</taxon>
        <taxon>Helicina</taxon>
        <taxon>Arionoidea</taxon>
        <taxon>Arionidae</taxon>
        <taxon>Arion</taxon>
    </lineage>
</organism>
<feature type="non-terminal residue" evidence="2">
    <location>
        <position position="121"/>
    </location>
</feature>
<dbReference type="AlphaFoldDB" id="A0A0B6YFT3"/>
<accession>A0A0B6YFT3</accession>
<feature type="region of interest" description="Disordered" evidence="1">
    <location>
        <begin position="82"/>
        <end position="121"/>
    </location>
</feature>
<evidence type="ECO:0000256" key="1">
    <source>
        <dbReference type="SAM" id="MobiDB-lite"/>
    </source>
</evidence>